<feature type="binding site" evidence="1">
    <location>
        <position position="35"/>
    </location>
    <ligand>
        <name>Mg(2+)</name>
        <dbReference type="ChEBI" id="CHEBI:18420"/>
        <label>1</label>
    </ligand>
</feature>
<comment type="caution">
    <text evidence="2">The sequence shown here is derived from an EMBL/GenBank/DDBJ whole genome shotgun (WGS) entry which is preliminary data.</text>
</comment>
<dbReference type="PANTHER" id="PTHR16222">
    <property type="entry name" value="ADP-RIBOSYLGLYCOHYDROLASE"/>
    <property type="match status" value="1"/>
</dbReference>
<evidence type="ECO:0000313" key="2">
    <source>
        <dbReference type="EMBL" id="EEQ49502.1"/>
    </source>
</evidence>
<reference evidence="2 3" key="1">
    <citation type="submission" date="2009-04" db="EMBL/GenBank/DDBJ databases">
        <authorList>
            <person name="Qin X."/>
            <person name="Bachman B."/>
            <person name="Battles P."/>
            <person name="Bell A."/>
            <person name="Bess C."/>
            <person name="Bickham C."/>
            <person name="Chaboub L."/>
            <person name="Chen D."/>
            <person name="Coyle M."/>
            <person name="Deiros D.R."/>
            <person name="Dinh H."/>
            <person name="Forbes L."/>
            <person name="Fowler G."/>
            <person name="Francisco L."/>
            <person name="Fu Q."/>
            <person name="Gubbala S."/>
            <person name="Hale W."/>
            <person name="Han Y."/>
            <person name="Hemphill L."/>
            <person name="Highlander S.K."/>
            <person name="Hirani K."/>
            <person name="Hogues M."/>
            <person name="Jackson L."/>
            <person name="Jakkamsetti A."/>
            <person name="Javaid M."/>
            <person name="Jiang H."/>
            <person name="Korchina V."/>
            <person name="Kovar C."/>
            <person name="Lara F."/>
            <person name="Lee S."/>
            <person name="Mata R."/>
            <person name="Mathew T."/>
            <person name="Moen C."/>
            <person name="Morales K."/>
            <person name="Munidasa M."/>
            <person name="Nazareth L."/>
            <person name="Ngo R."/>
            <person name="Nguyen L."/>
            <person name="Okwuonu G."/>
            <person name="Ongeri F."/>
            <person name="Patil S."/>
            <person name="Petrosino J."/>
            <person name="Pham C."/>
            <person name="Pham P."/>
            <person name="Pu L.-L."/>
            <person name="Puazo M."/>
            <person name="Raj R."/>
            <person name="Reid J."/>
            <person name="Rouhana J."/>
            <person name="Saada N."/>
            <person name="Shang Y."/>
            <person name="Simmons D."/>
            <person name="Thornton R."/>
            <person name="Warren J."/>
            <person name="Weissenberger G."/>
            <person name="Zhang J."/>
            <person name="Zhang L."/>
            <person name="Zhou C."/>
            <person name="Zhu D."/>
            <person name="Muzny D."/>
            <person name="Worley K."/>
            <person name="Gibbs R."/>
        </authorList>
    </citation>
    <scope>NUCLEOTIDE SEQUENCE [LARGE SCALE GENOMIC DNA]</scope>
    <source>
        <strain evidence="2 3">ATCC 43531</strain>
    </source>
</reference>
<accession>C4V0X9</accession>
<keyword evidence="3" id="KW-1185">Reference proteome</keyword>
<dbReference type="AlphaFoldDB" id="C4V0X9"/>
<dbReference type="eggNOG" id="COG1397">
    <property type="taxonomic scope" value="Bacteria"/>
</dbReference>
<sequence length="426" mass="47814">MYGAILGDMIGSPYEFDKGDKTKKIPLFSKKSHFTDDTVMTIAVAEALLDVGSDANREIVHDAVTYAMQKWGRMYPYAGYGSMFCRWIKAKNPKPYGSFGNGSAMRVSSVGWLYDLPQAREVSRWTAEVTHNHPEGIKGAEAVASAICLARRGKTKVEIKAYIESEFGYDLSRTLDEIRPAYHMDVSCQGSVPEAISAFLEGLSFEDTVRNAVSIGGDTDTIACIAGSIAEAYYGLSTECEVECLRRIPAEFRCVILRFESLVKREVMDNGRMIEAPLSRYEHDEEDNPQEVIAALTAHLRNGGYLRMPSGAVALMDSIRTKENYTDVPWLLAFTSNDQYLEWHLWPDEMNWVPAWEEDYDRADVTDVKLHEVLSCIAKAQNEDAAVVLNQEAFFITPQMAQVILSNDRYTDAEPPIREKISLMSQ</sequence>
<feature type="binding site" evidence="1">
    <location>
        <position position="218"/>
    </location>
    <ligand>
        <name>Mg(2+)</name>
        <dbReference type="ChEBI" id="CHEBI:18420"/>
        <label>1</label>
    </ligand>
</feature>
<dbReference type="GO" id="GO:0016787">
    <property type="term" value="F:hydrolase activity"/>
    <property type="evidence" value="ECO:0007669"/>
    <property type="project" value="UniProtKB-KW"/>
</dbReference>
<evidence type="ECO:0000256" key="1">
    <source>
        <dbReference type="PIRSR" id="PIRSR605502-1"/>
    </source>
</evidence>
<dbReference type="SUPFAM" id="SSF101478">
    <property type="entry name" value="ADP-ribosylglycohydrolase"/>
    <property type="match status" value="1"/>
</dbReference>
<comment type="cofactor">
    <cofactor evidence="1">
        <name>Mg(2+)</name>
        <dbReference type="ChEBI" id="CHEBI:18420"/>
    </cofactor>
    <text evidence="1">Binds 2 magnesium ions per subunit.</text>
</comment>
<dbReference type="Proteomes" id="UP000005309">
    <property type="component" value="Unassembled WGS sequence"/>
</dbReference>
<keyword evidence="1" id="KW-0460">Magnesium</keyword>
<dbReference type="InterPro" id="IPR036705">
    <property type="entry name" value="Ribosyl_crysJ1_sf"/>
</dbReference>
<proteinExistence type="predicted"/>
<feature type="binding site" evidence="1">
    <location>
        <position position="36"/>
    </location>
    <ligand>
        <name>Mg(2+)</name>
        <dbReference type="ChEBI" id="CHEBI:18420"/>
        <label>1</label>
    </ligand>
</feature>
<dbReference type="OrthoDB" id="9814572at2"/>
<dbReference type="RefSeq" id="WP_006691325.1">
    <property type="nucleotide sequence ID" value="NZ_GG694010.1"/>
</dbReference>
<keyword evidence="1" id="KW-0479">Metal-binding</keyword>
<evidence type="ECO:0000313" key="3">
    <source>
        <dbReference type="Proteomes" id="UP000005309"/>
    </source>
</evidence>
<organism evidence="2 3">
    <name type="scientific">Selenomonas flueggei ATCC 43531</name>
    <dbReference type="NCBI Taxonomy" id="638302"/>
    <lineage>
        <taxon>Bacteria</taxon>
        <taxon>Bacillati</taxon>
        <taxon>Bacillota</taxon>
        <taxon>Negativicutes</taxon>
        <taxon>Selenomonadales</taxon>
        <taxon>Selenomonadaceae</taxon>
        <taxon>Selenomonas</taxon>
    </lineage>
</organism>
<feature type="binding site" evidence="1">
    <location>
        <position position="220"/>
    </location>
    <ligand>
        <name>Mg(2+)</name>
        <dbReference type="ChEBI" id="CHEBI:18420"/>
        <label>1</label>
    </ligand>
</feature>
<dbReference type="EMBL" id="ACLA01000002">
    <property type="protein sequence ID" value="EEQ49502.1"/>
    <property type="molecule type" value="Genomic_DNA"/>
</dbReference>
<dbReference type="HOGENOM" id="CLU_643876_0_0_9"/>
<dbReference type="Pfam" id="PF03747">
    <property type="entry name" value="ADP_ribosyl_GH"/>
    <property type="match status" value="1"/>
</dbReference>
<feature type="binding site" evidence="1">
    <location>
        <position position="37"/>
    </location>
    <ligand>
        <name>Mg(2+)</name>
        <dbReference type="ChEBI" id="CHEBI:18420"/>
        <label>1</label>
    </ligand>
</feature>
<keyword evidence="2" id="KW-0378">Hydrolase</keyword>
<dbReference type="PANTHER" id="PTHR16222:SF12">
    <property type="entry name" value="ADP-RIBOSYLGLYCOHYDROLASE-RELATED"/>
    <property type="match status" value="1"/>
</dbReference>
<protein>
    <submittedName>
        <fullName evidence="2">ADP-ribosylglycohydrolase</fullName>
    </submittedName>
</protein>
<dbReference type="Gene3D" id="1.10.4080.10">
    <property type="entry name" value="ADP-ribosylation/Crystallin J1"/>
    <property type="match status" value="1"/>
</dbReference>
<dbReference type="InterPro" id="IPR050792">
    <property type="entry name" value="ADP-ribosylglycohydrolase"/>
</dbReference>
<dbReference type="STRING" id="638302.HMPREF0908_0084"/>
<dbReference type="InterPro" id="IPR005502">
    <property type="entry name" value="Ribosyl_crysJ1"/>
</dbReference>
<gene>
    <name evidence="2" type="ORF">HMPREF0908_0084</name>
</gene>
<name>C4V0X9_9FIRM</name>
<feature type="binding site" evidence="1">
    <location>
        <position position="221"/>
    </location>
    <ligand>
        <name>Mg(2+)</name>
        <dbReference type="ChEBI" id="CHEBI:18420"/>
        <label>1</label>
    </ligand>
</feature>
<dbReference type="GO" id="GO:0046872">
    <property type="term" value="F:metal ion binding"/>
    <property type="evidence" value="ECO:0007669"/>
    <property type="project" value="UniProtKB-KW"/>
</dbReference>